<reference evidence="1" key="1">
    <citation type="submission" date="2014-11" db="EMBL/GenBank/DDBJ databases">
        <authorList>
            <person name="Amaro Gonzalez C."/>
        </authorList>
    </citation>
    <scope>NUCLEOTIDE SEQUENCE</scope>
</reference>
<organism evidence="1">
    <name type="scientific">Anguilla anguilla</name>
    <name type="common">European freshwater eel</name>
    <name type="synonym">Muraena anguilla</name>
    <dbReference type="NCBI Taxonomy" id="7936"/>
    <lineage>
        <taxon>Eukaryota</taxon>
        <taxon>Metazoa</taxon>
        <taxon>Chordata</taxon>
        <taxon>Craniata</taxon>
        <taxon>Vertebrata</taxon>
        <taxon>Euteleostomi</taxon>
        <taxon>Actinopterygii</taxon>
        <taxon>Neopterygii</taxon>
        <taxon>Teleostei</taxon>
        <taxon>Anguilliformes</taxon>
        <taxon>Anguillidae</taxon>
        <taxon>Anguilla</taxon>
    </lineage>
</organism>
<dbReference type="AlphaFoldDB" id="A0A0E9S226"/>
<dbReference type="EMBL" id="GBXM01073340">
    <property type="protein sequence ID" value="JAH35237.1"/>
    <property type="molecule type" value="Transcribed_RNA"/>
</dbReference>
<protein>
    <submittedName>
        <fullName evidence="1">Uncharacterized protein</fullName>
    </submittedName>
</protein>
<sequence length="18" mass="2006">MTLSLKPNQFIPTRGATM</sequence>
<evidence type="ECO:0000313" key="1">
    <source>
        <dbReference type="EMBL" id="JAH35237.1"/>
    </source>
</evidence>
<reference evidence="1" key="2">
    <citation type="journal article" date="2015" name="Fish Shellfish Immunol.">
        <title>Early steps in the European eel (Anguilla anguilla)-Vibrio vulnificus interaction in the gills: Role of the RtxA13 toxin.</title>
        <authorList>
            <person name="Callol A."/>
            <person name="Pajuelo D."/>
            <person name="Ebbesson L."/>
            <person name="Teles M."/>
            <person name="MacKenzie S."/>
            <person name="Amaro C."/>
        </authorList>
    </citation>
    <scope>NUCLEOTIDE SEQUENCE</scope>
</reference>
<proteinExistence type="predicted"/>
<accession>A0A0E9S226</accession>
<name>A0A0E9S226_ANGAN</name>